<keyword evidence="1" id="KW-0805">Transcription regulation</keyword>
<proteinExistence type="predicted"/>
<evidence type="ECO:0000259" key="4">
    <source>
        <dbReference type="PROSITE" id="PS51118"/>
    </source>
</evidence>
<reference evidence="5 6" key="1">
    <citation type="submission" date="2019-05" db="EMBL/GenBank/DDBJ databases">
        <authorList>
            <consortium name="Pathogen Informatics"/>
        </authorList>
    </citation>
    <scope>NUCLEOTIDE SEQUENCE [LARGE SCALE GENOMIC DNA]</scope>
    <source>
        <strain evidence="5 6">NCTC503</strain>
    </source>
</reference>
<evidence type="ECO:0000256" key="1">
    <source>
        <dbReference type="ARBA" id="ARBA00023015"/>
    </source>
</evidence>
<accession>A0A4U9RBY8</accession>
<evidence type="ECO:0000313" key="5">
    <source>
        <dbReference type="EMBL" id="VTQ89079.1"/>
    </source>
</evidence>
<dbReference type="Pfam" id="PF01638">
    <property type="entry name" value="HxlR"/>
    <property type="match status" value="1"/>
</dbReference>
<dbReference type="RefSeq" id="WP_138210003.1">
    <property type="nucleotide sequence ID" value="NZ_CBCRUQ010000017.1"/>
</dbReference>
<dbReference type="CDD" id="cd00090">
    <property type="entry name" value="HTH_ARSR"/>
    <property type="match status" value="1"/>
</dbReference>
<dbReference type="PROSITE" id="PS51118">
    <property type="entry name" value="HTH_HXLR"/>
    <property type="match status" value="1"/>
</dbReference>
<dbReference type="InterPro" id="IPR011991">
    <property type="entry name" value="ArsR-like_HTH"/>
</dbReference>
<dbReference type="KEGG" id="hhw:NCTC503_01336"/>
<feature type="domain" description="HTH hxlR-type" evidence="4">
    <location>
        <begin position="9"/>
        <end position="107"/>
    </location>
</feature>
<dbReference type="SUPFAM" id="SSF46785">
    <property type="entry name" value="Winged helix' DNA-binding domain"/>
    <property type="match status" value="1"/>
</dbReference>
<dbReference type="GO" id="GO:0003677">
    <property type="term" value="F:DNA binding"/>
    <property type="evidence" value="ECO:0007669"/>
    <property type="project" value="UniProtKB-KW"/>
</dbReference>
<keyword evidence="6" id="KW-1185">Reference proteome</keyword>
<organism evidence="5 6">
    <name type="scientific">Hathewaya histolytica</name>
    <name type="common">Clostridium histolyticum</name>
    <dbReference type="NCBI Taxonomy" id="1498"/>
    <lineage>
        <taxon>Bacteria</taxon>
        <taxon>Bacillati</taxon>
        <taxon>Bacillota</taxon>
        <taxon>Clostridia</taxon>
        <taxon>Eubacteriales</taxon>
        <taxon>Clostridiaceae</taxon>
        <taxon>Hathewaya</taxon>
    </lineage>
</organism>
<dbReference type="InterPro" id="IPR002577">
    <property type="entry name" value="HTH_HxlR"/>
</dbReference>
<dbReference type="InterPro" id="IPR036388">
    <property type="entry name" value="WH-like_DNA-bd_sf"/>
</dbReference>
<dbReference type="OrthoDB" id="9791143at2"/>
<gene>
    <name evidence="5" type="primary">ytcD_1</name>
    <name evidence="5" type="ORF">NCTC503_01336</name>
</gene>
<keyword evidence="3" id="KW-0804">Transcription</keyword>
<dbReference type="PANTHER" id="PTHR33204">
    <property type="entry name" value="TRANSCRIPTIONAL REGULATOR, MARR FAMILY"/>
    <property type="match status" value="1"/>
</dbReference>
<dbReference type="PANTHER" id="PTHR33204:SF18">
    <property type="entry name" value="TRANSCRIPTIONAL REGULATORY PROTEIN"/>
    <property type="match status" value="1"/>
</dbReference>
<evidence type="ECO:0000313" key="6">
    <source>
        <dbReference type="Proteomes" id="UP000308489"/>
    </source>
</evidence>
<dbReference type="InterPro" id="IPR036390">
    <property type="entry name" value="WH_DNA-bd_sf"/>
</dbReference>
<dbReference type="EMBL" id="LR590481">
    <property type="protein sequence ID" value="VTQ89079.1"/>
    <property type="molecule type" value="Genomic_DNA"/>
</dbReference>
<dbReference type="Gene3D" id="1.10.10.10">
    <property type="entry name" value="Winged helix-like DNA-binding domain superfamily/Winged helix DNA-binding domain"/>
    <property type="match status" value="1"/>
</dbReference>
<name>A0A4U9RBY8_HATHI</name>
<dbReference type="Proteomes" id="UP000308489">
    <property type="component" value="Chromosome 1"/>
</dbReference>
<protein>
    <submittedName>
        <fullName evidence="5">Transcriptional regulator, MarR family</fullName>
    </submittedName>
</protein>
<evidence type="ECO:0000256" key="2">
    <source>
        <dbReference type="ARBA" id="ARBA00023125"/>
    </source>
</evidence>
<sequence length="145" mass="17034">MKNQYNLNCNIAQTLNIIGDKWSLLILHEIKKGHKTFKEIEDNLQGIPTNLLSSRLKNLEEDELIKSQLYQKHPPRYEYVLTESGSDLEDIFNSLIMWGEKHLHKCYKRLVHKKCESKVEHQYYCPTCDSVVSKNEIGVKPMEDK</sequence>
<keyword evidence="2" id="KW-0238">DNA-binding</keyword>
<dbReference type="AlphaFoldDB" id="A0A4U9RBY8"/>
<evidence type="ECO:0000256" key="3">
    <source>
        <dbReference type="ARBA" id="ARBA00023163"/>
    </source>
</evidence>